<sequence>MVLEGKRERGDAYDCGVIFLCVRMLKVAGVGLVDGRFSCPPKKIRKVG</sequence>
<gene>
    <name evidence="1" type="ORF">S12H4_12758</name>
</gene>
<organism evidence="1">
    <name type="scientific">marine sediment metagenome</name>
    <dbReference type="NCBI Taxonomy" id="412755"/>
    <lineage>
        <taxon>unclassified sequences</taxon>
        <taxon>metagenomes</taxon>
        <taxon>ecological metagenomes</taxon>
    </lineage>
</organism>
<dbReference type="AlphaFoldDB" id="X1RZC6"/>
<comment type="caution">
    <text evidence="1">The sequence shown here is derived from an EMBL/GenBank/DDBJ whole genome shotgun (WGS) entry which is preliminary data.</text>
</comment>
<evidence type="ECO:0000313" key="1">
    <source>
        <dbReference type="EMBL" id="GAI86132.1"/>
    </source>
</evidence>
<reference evidence="1" key="1">
    <citation type="journal article" date="2014" name="Front. Microbiol.">
        <title>High frequency of phylogenetically diverse reductive dehalogenase-homologous genes in deep subseafloor sedimentary metagenomes.</title>
        <authorList>
            <person name="Kawai M."/>
            <person name="Futagami T."/>
            <person name="Toyoda A."/>
            <person name="Takaki Y."/>
            <person name="Nishi S."/>
            <person name="Hori S."/>
            <person name="Arai W."/>
            <person name="Tsubouchi T."/>
            <person name="Morono Y."/>
            <person name="Uchiyama I."/>
            <person name="Ito T."/>
            <person name="Fujiyama A."/>
            <person name="Inagaki F."/>
            <person name="Takami H."/>
        </authorList>
    </citation>
    <scope>NUCLEOTIDE SEQUENCE</scope>
    <source>
        <strain evidence="1">Expedition CK06-06</strain>
    </source>
</reference>
<protein>
    <submittedName>
        <fullName evidence="1">Uncharacterized protein</fullName>
    </submittedName>
</protein>
<accession>X1RZC6</accession>
<proteinExistence type="predicted"/>
<name>X1RZC6_9ZZZZ</name>
<dbReference type="EMBL" id="BARW01006089">
    <property type="protein sequence ID" value="GAI86132.1"/>
    <property type="molecule type" value="Genomic_DNA"/>
</dbReference>